<evidence type="ECO:0000313" key="1">
    <source>
        <dbReference type="Proteomes" id="UP000887565"/>
    </source>
</evidence>
<accession>A0A915KAU1</accession>
<organism evidence="1 2">
    <name type="scientific">Romanomermis culicivorax</name>
    <name type="common">Nematode worm</name>
    <dbReference type="NCBI Taxonomy" id="13658"/>
    <lineage>
        <taxon>Eukaryota</taxon>
        <taxon>Metazoa</taxon>
        <taxon>Ecdysozoa</taxon>
        <taxon>Nematoda</taxon>
        <taxon>Enoplea</taxon>
        <taxon>Dorylaimia</taxon>
        <taxon>Mermithida</taxon>
        <taxon>Mermithoidea</taxon>
        <taxon>Mermithidae</taxon>
        <taxon>Romanomermis</taxon>
    </lineage>
</organism>
<evidence type="ECO:0000313" key="2">
    <source>
        <dbReference type="WBParaSite" id="nRc.2.0.1.t35231-RA"/>
    </source>
</evidence>
<reference evidence="2" key="1">
    <citation type="submission" date="2022-11" db="UniProtKB">
        <authorList>
            <consortium name="WormBaseParasite"/>
        </authorList>
    </citation>
    <scope>IDENTIFICATION</scope>
</reference>
<dbReference type="AlphaFoldDB" id="A0A915KAU1"/>
<protein>
    <submittedName>
        <fullName evidence="2">Uncharacterized protein</fullName>
    </submittedName>
</protein>
<dbReference type="Proteomes" id="UP000887565">
    <property type="component" value="Unplaced"/>
</dbReference>
<dbReference type="WBParaSite" id="nRc.2.0.1.t35231-RA">
    <property type="protein sequence ID" value="nRc.2.0.1.t35231-RA"/>
    <property type="gene ID" value="nRc.2.0.1.g35231"/>
</dbReference>
<name>A0A915KAU1_ROMCU</name>
<keyword evidence="1" id="KW-1185">Reference proteome</keyword>
<sequence>MHTHWPLLYKKDQHLFLQELKASAASSPARTVDDYCSRFLLPYSGAANTPTPAASTKPSSGPLLPNECCAIRQRSLFCSNSGVE</sequence>
<proteinExistence type="predicted"/>